<dbReference type="KEGG" id="sbro:GQF42_31650"/>
<organism evidence="2 3">
    <name type="scientific">Streptomyces broussonetiae</name>
    <dbReference type="NCBI Taxonomy" id="2686304"/>
    <lineage>
        <taxon>Bacteria</taxon>
        <taxon>Bacillati</taxon>
        <taxon>Actinomycetota</taxon>
        <taxon>Actinomycetes</taxon>
        <taxon>Kitasatosporales</taxon>
        <taxon>Streptomycetaceae</taxon>
        <taxon>Streptomyces</taxon>
    </lineage>
</organism>
<proteinExistence type="predicted"/>
<evidence type="ECO:0000313" key="3">
    <source>
        <dbReference type="Proteomes" id="UP000436138"/>
    </source>
</evidence>
<name>A0A6I6NF31_9ACTN</name>
<feature type="compositionally biased region" description="Low complexity" evidence="1">
    <location>
        <begin position="81"/>
        <end position="90"/>
    </location>
</feature>
<keyword evidence="3" id="KW-1185">Reference proteome</keyword>
<evidence type="ECO:0000313" key="2">
    <source>
        <dbReference type="EMBL" id="QHA09932.1"/>
    </source>
</evidence>
<dbReference type="AlphaFoldDB" id="A0A6I6NF31"/>
<accession>A0A6I6NF31</accession>
<sequence>MFSRSKATAEASAAEAQNGTEPEGAEAEATEPAAEEAAPAEAKGAAGDGREEVAARSDVGADDASEGSGIPKQQSAEEAADSAAGEGARR</sequence>
<reference evidence="2 3" key="1">
    <citation type="submission" date="2019-12" db="EMBL/GenBank/DDBJ databases">
        <title>Streptomyces sp. strain T44 isolated from rhizosphere soil of Broussonetia papyrifera.</title>
        <authorList>
            <person name="Mo P."/>
        </authorList>
    </citation>
    <scope>NUCLEOTIDE SEQUENCE [LARGE SCALE GENOMIC DNA]</scope>
    <source>
        <strain evidence="2 3">T44</strain>
    </source>
</reference>
<evidence type="ECO:0000256" key="1">
    <source>
        <dbReference type="SAM" id="MobiDB-lite"/>
    </source>
</evidence>
<gene>
    <name evidence="2" type="ORF">GQF42_31650</name>
</gene>
<dbReference type="EMBL" id="CP047020">
    <property type="protein sequence ID" value="QHA09932.1"/>
    <property type="molecule type" value="Genomic_DNA"/>
</dbReference>
<protein>
    <recommendedName>
        <fullName evidence="4">Gliding motility protein</fullName>
    </recommendedName>
</protein>
<feature type="compositionally biased region" description="Low complexity" evidence="1">
    <location>
        <begin position="30"/>
        <end position="45"/>
    </location>
</feature>
<dbReference type="Proteomes" id="UP000436138">
    <property type="component" value="Chromosome"/>
</dbReference>
<feature type="region of interest" description="Disordered" evidence="1">
    <location>
        <begin position="1"/>
        <end position="90"/>
    </location>
</feature>
<evidence type="ECO:0008006" key="4">
    <source>
        <dbReference type="Google" id="ProtNLM"/>
    </source>
</evidence>